<dbReference type="InterPro" id="IPR010323">
    <property type="entry name" value="DUF924"/>
</dbReference>
<dbReference type="RefSeq" id="WP_101750862.1">
    <property type="nucleotide sequence ID" value="NZ_CP025430.1"/>
</dbReference>
<proteinExistence type="predicted"/>
<protein>
    <submittedName>
        <fullName evidence="1">DUF924 domain-containing protein</fullName>
    </submittedName>
</protein>
<keyword evidence="2" id="KW-1185">Reference proteome</keyword>
<sequence>MSSPDEINRFWLDEVGPDGWYLQDDALDQTIRDRFLPTWERAEELAPDWCDTPEGALAMLVLTDQFPRNMFRGDARSFATDALARQIADAAIARGFDLATPEPQRQFFYMPFEHSEALHDQERCIELFRERMPGESLMHANLHRDTIATFGRFPWRNDALGRDHTEEEEKVMNAGGYGALSSGKLSLADLG</sequence>
<dbReference type="OrthoDB" id="7593450at2"/>
<dbReference type="SUPFAM" id="SSF48452">
    <property type="entry name" value="TPR-like"/>
    <property type="match status" value="1"/>
</dbReference>
<dbReference type="EMBL" id="CP025430">
    <property type="protein sequence ID" value="AUH62818.1"/>
    <property type="molecule type" value="Genomic_DNA"/>
</dbReference>
<gene>
    <name evidence="1" type="ORF">CX676_00455</name>
</gene>
<dbReference type="InterPro" id="IPR011990">
    <property type="entry name" value="TPR-like_helical_dom_sf"/>
</dbReference>
<dbReference type="AlphaFoldDB" id="A0A2H5EU50"/>
<dbReference type="Pfam" id="PF06041">
    <property type="entry name" value="DUF924"/>
    <property type="match status" value="1"/>
</dbReference>
<name>A0A2H5EU50_9RHOB</name>
<dbReference type="Gene3D" id="1.20.58.320">
    <property type="entry name" value="TPR-like"/>
    <property type="match status" value="1"/>
</dbReference>
<dbReference type="Gene3D" id="1.25.40.10">
    <property type="entry name" value="Tetratricopeptide repeat domain"/>
    <property type="match status" value="1"/>
</dbReference>
<reference evidence="1 2" key="1">
    <citation type="journal article" date="2013" name="Antonie Van Leeuwenhoek">
        <title>Paracoccus zhejiangensis sp. nov., isolated from activated sludge in wastewater-treatment system.</title>
        <authorList>
            <person name="Wu Z.G."/>
            <person name="Zhang D.F."/>
            <person name="Liu Y.L."/>
            <person name="Wang F."/>
            <person name="Jiang X."/>
            <person name="Li C."/>
            <person name="Li S.P."/>
            <person name="Hong Q."/>
            <person name="Li W.J."/>
        </authorList>
    </citation>
    <scope>NUCLEOTIDE SEQUENCE [LARGE SCALE GENOMIC DNA]</scope>
    <source>
        <strain evidence="1 2">J6</strain>
    </source>
</reference>
<organism evidence="1 2">
    <name type="scientific">Paracoccus zhejiangensis</name>
    <dbReference type="NCBI Taxonomy" id="1077935"/>
    <lineage>
        <taxon>Bacteria</taxon>
        <taxon>Pseudomonadati</taxon>
        <taxon>Pseudomonadota</taxon>
        <taxon>Alphaproteobacteria</taxon>
        <taxon>Rhodobacterales</taxon>
        <taxon>Paracoccaceae</taxon>
        <taxon>Paracoccus</taxon>
    </lineage>
</organism>
<evidence type="ECO:0000313" key="1">
    <source>
        <dbReference type="EMBL" id="AUH62818.1"/>
    </source>
</evidence>
<dbReference type="Proteomes" id="UP000234530">
    <property type="component" value="Chromosome"/>
</dbReference>
<accession>A0A2H5EU50</accession>
<evidence type="ECO:0000313" key="2">
    <source>
        <dbReference type="Proteomes" id="UP000234530"/>
    </source>
</evidence>
<dbReference type="KEGG" id="pzh:CX676_00455"/>